<gene>
    <name evidence="2" type="ORF">DF015_10455</name>
</gene>
<dbReference type="PROSITE" id="PS51186">
    <property type="entry name" value="GNAT"/>
    <property type="match status" value="1"/>
</dbReference>
<dbReference type="SUPFAM" id="SSF55729">
    <property type="entry name" value="Acyl-CoA N-acyltransferases (Nat)"/>
    <property type="match status" value="1"/>
</dbReference>
<dbReference type="Proteomes" id="UP000273734">
    <property type="component" value="Unassembled WGS sequence"/>
</dbReference>
<protein>
    <submittedName>
        <fullName evidence="2">GNAT family N-acetyltransferase</fullName>
    </submittedName>
</protein>
<proteinExistence type="predicted"/>
<dbReference type="CDD" id="cd04301">
    <property type="entry name" value="NAT_SF"/>
    <property type="match status" value="1"/>
</dbReference>
<comment type="caution">
    <text evidence="2">The sequence shown here is derived from an EMBL/GenBank/DDBJ whole genome shotgun (WGS) entry which is preliminary data.</text>
</comment>
<evidence type="ECO:0000259" key="1">
    <source>
        <dbReference type="PROSITE" id="PS51186"/>
    </source>
</evidence>
<dbReference type="AlphaFoldDB" id="A0AB74DBW2"/>
<sequence length="171" mass="19342">MGSRFFSIRCLTRWVPGEKMTITIASADWSANWPVVNGLLERIPEWNHDQRPASNHWAARGTRDKSLLILASHDGTPVGFQAGYVTTATHRHGYLWIAGVLPDYRNQGVMTRLFKCVGEHARDHWQVGSVELDTGTAYPDMLKLVAKIGFKQESTTPSPQDMRFRIQAQHL</sequence>
<dbReference type="EMBL" id="QTNY01000005">
    <property type="protein sequence ID" value="RQP80639.1"/>
    <property type="molecule type" value="Genomic_DNA"/>
</dbReference>
<dbReference type="InterPro" id="IPR016181">
    <property type="entry name" value="Acyl_CoA_acyltransferase"/>
</dbReference>
<dbReference type="InterPro" id="IPR000182">
    <property type="entry name" value="GNAT_dom"/>
</dbReference>
<dbReference type="Gene3D" id="3.40.630.30">
    <property type="match status" value="1"/>
</dbReference>
<evidence type="ECO:0000313" key="2">
    <source>
        <dbReference type="EMBL" id="RQP80639.1"/>
    </source>
</evidence>
<accession>A0AB74DBW2</accession>
<name>A0AB74DBW2_9BURK</name>
<reference evidence="2 3" key="1">
    <citation type="submission" date="2018-08" db="EMBL/GenBank/DDBJ databases">
        <title>Comparative analysis of Burkholderia isolates from Puerto Rico.</title>
        <authorList>
            <person name="Hall C."/>
            <person name="Sahl J."/>
            <person name="Wagner D."/>
        </authorList>
    </citation>
    <scope>NUCLEOTIDE SEQUENCE [LARGE SCALE GENOMIC DNA]</scope>
    <source>
        <strain evidence="2 3">Bp8964</strain>
    </source>
</reference>
<feature type="domain" description="N-acetyltransferase" evidence="1">
    <location>
        <begin position="22"/>
        <end position="167"/>
    </location>
</feature>
<organism evidence="2 3">
    <name type="scientific">Burkholderia ubonensis</name>
    <dbReference type="NCBI Taxonomy" id="101571"/>
    <lineage>
        <taxon>Bacteria</taxon>
        <taxon>Pseudomonadati</taxon>
        <taxon>Pseudomonadota</taxon>
        <taxon>Betaproteobacteria</taxon>
        <taxon>Burkholderiales</taxon>
        <taxon>Burkholderiaceae</taxon>
        <taxon>Burkholderia</taxon>
        <taxon>Burkholderia cepacia complex</taxon>
    </lineage>
</organism>
<dbReference type="GO" id="GO:0016747">
    <property type="term" value="F:acyltransferase activity, transferring groups other than amino-acyl groups"/>
    <property type="evidence" value="ECO:0007669"/>
    <property type="project" value="InterPro"/>
</dbReference>
<evidence type="ECO:0000313" key="3">
    <source>
        <dbReference type="Proteomes" id="UP000273734"/>
    </source>
</evidence>
<dbReference type="Pfam" id="PF00583">
    <property type="entry name" value="Acetyltransf_1"/>
    <property type="match status" value="1"/>
</dbReference>